<gene>
    <name evidence="2" type="ORF">B0T25DRAFT_414705</name>
</gene>
<dbReference type="PANTHER" id="PTHR33112:SF12">
    <property type="entry name" value="HETEROKARYON INCOMPATIBILITY DOMAIN-CONTAINING PROTEIN"/>
    <property type="match status" value="1"/>
</dbReference>
<feature type="non-terminal residue" evidence="2">
    <location>
        <position position="1"/>
    </location>
</feature>
<name>A0AAJ0HF66_9PEZI</name>
<dbReference type="EMBL" id="JAUIQD010000005">
    <property type="protein sequence ID" value="KAK3349536.1"/>
    <property type="molecule type" value="Genomic_DNA"/>
</dbReference>
<feature type="domain" description="Heterokaryon incompatibility" evidence="1">
    <location>
        <begin position="49"/>
        <end position="185"/>
    </location>
</feature>
<proteinExistence type="predicted"/>
<dbReference type="PANTHER" id="PTHR33112">
    <property type="entry name" value="DOMAIN PROTEIN, PUTATIVE-RELATED"/>
    <property type="match status" value="1"/>
</dbReference>
<protein>
    <submittedName>
        <fullName evidence="2">Heterokaryon incompatibility protein-domain-containing protein</fullName>
    </submittedName>
</protein>
<dbReference type="AlphaFoldDB" id="A0AAJ0HF66"/>
<accession>A0AAJ0HF66</accession>
<dbReference type="Pfam" id="PF06985">
    <property type="entry name" value="HET"/>
    <property type="match status" value="1"/>
</dbReference>
<reference evidence="2" key="1">
    <citation type="journal article" date="2023" name="Mol. Phylogenet. Evol.">
        <title>Genome-scale phylogeny and comparative genomics of the fungal order Sordariales.</title>
        <authorList>
            <person name="Hensen N."/>
            <person name="Bonometti L."/>
            <person name="Westerberg I."/>
            <person name="Brannstrom I.O."/>
            <person name="Guillou S."/>
            <person name="Cros-Aarteil S."/>
            <person name="Calhoun S."/>
            <person name="Haridas S."/>
            <person name="Kuo A."/>
            <person name="Mondo S."/>
            <person name="Pangilinan J."/>
            <person name="Riley R."/>
            <person name="LaButti K."/>
            <person name="Andreopoulos B."/>
            <person name="Lipzen A."/>
            <person name="Chen C."/>
            <person name="Yan M."/>
            <person name="Daum C."/>
            <person name="Ng V."/>
            <person name="Clum A."/>
            <person name="Steindorff A."/>
            <person name="Ohm R.A."/>
            <person name="Martin F."/>
            <person name="Silar P."/>
            <person name="Natvig D.O."/>
            <person name="Lalanne C."/>
            <person name="Gautier V."/>
            <person name="Ament-Velasquez S.L."/>
            <person name="Kruys A."/>
            <person name="Hutchinson M.I."/>
            <person name="Powell A.J."/>
            <person name="Barry K."/>
            <person name="Miller A.N."/>
            <person name="Grigoriev I.V."/>
            <person name="Debuchy R."/>
            <person name="Gladieux P."/>
            <person name="Hiltunen Thoren M."/>
            <person name="Johannesson H."/>
        </authorList>
    </citation>
    <scope>NUCLEOTIDE SEQUENCE</scope>
    <source>
        <strain evidence="2">CBS 955.72</strain>
    </source>
</reference>
<keyword evidence="3" id="KW-1185">Reference proteome</keyword>
<dbReference type="Proteomes" id="UP001275084">
    <property type="component" value="Unassembled WGS sequence"/>
</dbReference>
<evidence type="ECO:0000313" key="2">
    <source>
        <dbReference type="EMBL" id="KAK3349536.1"/>
    </source>
</evidence>
<organism evidence="2 3">
    <name type="scientific">Lasiosphaeria hispida</name>
    <dbReference type="NCBI Taxonomy" id="260671"/>
    <lineage>
        <taxon>Eukaryota</taxon>
        <taxon>Fungi</taxon>
        <taxon>Dikarya</taxon>
        <taxon>Ascomycota</taxon>
        <taxon>Pezizomycotina</taxon>
        <taxon>Sordariomycetes</taxon>
        <taxon>Sordariomycetidae</taxon>
        <taxon>Sordariales</taxon>
        <taxon>Lasiosphaeriaceae</taxon>
        <taxon>Lasiosphaeria</taxon>
    </lineage>
</organism>
<evidence type="ECO:0000313" key="3">
    <source>
        <dbReference type="Proteomes" id="UP001275084"/>
    </source>
</evidence>
<comment type="caution">
    <text evidence="2">The sequence shown here is derived from an EMBL/GenBank/DDBJ whole genome shotgun (WGS) entry which is preliminary data.</text>
</comment>
<dbReference type="InterPro" id="IPR010730">
    <property type="entry name" value="HET"/>
</dbReference>
<reference evidence="2" key="2">
    <citation type="submission" date="2023-06" db="EMBL/GenBank/DDBJ databases">
        <authorList>
            <consortium name="Lawrence Berkeley National Laboratory"/>
            <person name="Haridas S."/>
            <person name="Hensen N."/>
            <person name="Bonometti L."/>
            <person name="Westerberg I."/>
            <person name="Brannstrom I.O."/>
            <person name="Guillou S."/>
            <person name="Cros-Aarteil S."/>
            <person name="Calhoun S."/>
            <person name="Kuo A."/>
            <person name="Mondo S."/>
            <person name="Pangilinan J."/>
            <person name="Riley R."/>
            <person name="Labutti K."/>
            <person name="Andreopoulos B."/>
            <person name="Lipzen A."/>
            <person name="Chen C."/>
            <person name="Yanf M."/>
            <person name="Daum C."/>
            <person name="Ng V."/>
            <person name="Clum A."/>
            <person name="Steindorff A."/>
            <person name="Ohm R."/>
            <person name="Martin F."/>
            <person name="Silar P."/>
            <person name="Natvig D."/>
            <person name="Lalanne C."/>
            <person name="Gautier V."/>
            <person name="Ament-Velasquez S.L."/>
            <person name="Kruys A."/>
            <person name="Hutchinson M.I."/>
            <person name="Powell A.J."/>
            <person name="Barry K."/>
            <person name="Miller A.N."/>
            <person name="Grigoriev I.V."/>
            <person name="Debuchy R."/>
            <person name="Gladieux P."/>
            <person name="Thoren M.H."/>
            <person name="Johannesson H."/>
        </authorList>
    </citation>
    <scope>NUCLEOTIDE SEQUENCE</scope>
    <source>
        <strain evidence="2">CBS 955.72</strain>
    </source>
</reference>
<sequence>IRGWVHDCETSHEACRLQTTNTLASCNMRVVDVTQRAVISYDIQERPDYVALSYVWGGAKQTPVVLNVPFPGKLPRTIEDAMEVTRGLGKRYLWVDGLCIDQNNEEHKRDQIAIMDRIYRDAWATIINLSGTSAESSIPRISGDFHVRQTTYTTHDGDHFISTPPALAAYIRQSPWSSRAWVLQEALLSRRRIFFTP</sequence>
<feature type="non-terminal residue" evidence="2">
    <location>
        <position position="197"/>
    </location>
</feature>
<evidence type="ECO:0000259" key="1">
    <source>
        <dbReference type="Pfam" id="PF06985"/>
    </source>
</evidence>